<dbReference type="EMBL" id="WAGX01000007">
    <property type="protein sequence ID" value="KAB1436074.1"/>
    <property type="molecule type" value="Genomic_DNA"/>
</dbReference>
<dbReference type="OrthoDB" id="1747159at2"/>
<sequence>MTCLYYNSNLNEYSTKRFRRPSKCPPVDNPYVFADFVKDYDAPPFINKIFKNGKDVILAYFGILANASNMPGYLGGCGSIGDSLLPYPYAYELLTPSLQAQMPLEEFIHSFQGIGHITLLNLHKAFHPGTTNFNTCYYMFEIESITGPSALEQLTTLRIGSYFVYHYGIISTTFNAVSGWKISKISSLPEDFLCAPDHGWIYSATSLVTFVYKDWYELITQIDQVKHEGNIVYVYASNPKASYRFDFIRITNGYDILLHENVCIKGTFQKMNLLKPQDQQLKLSILNPDLNLNFSNFGLQK</sequence>
<protein>
    <submittedName>
        <fullName evidence="1">Uncharacterized protein</fullName>
    </submittedName>
</protein>
<accession>A0A7V7QIW1</accession>
<reference evidence="1 2" key="2">
    <citation type="submission" date="2020-02" db="EMBL/GenBank/DDBJ databases">
        <title>Candidatus Galacturonibacter soehngenii shows hetero-acetogenic catabolism of galacturonic acid but lacks a canonical carbon monoxide dehydrogenase/acetyl-CoA synthase complex.</title>
        <authorList>
            <person name="Diender M."/>
            <person name="Stouten G.R."/>
            <person name="Petersen J.F."/>
            <person name="Nielsen P.H."/>
            <person name="Dueholm M.S."/>
            <person name="Pronk J.T."/>
            <person name="Van Loosdrecht M.C.M."/>
        </authorList>
    </citation>
    <scope>NUCLEOTIDE SEQUENCE [LARGE SCALE GENOMIC DNA]</scope>
    <source>
        <strain evidence="1">GalUA</strain>
    </source>
</reference>
<proteinExistence type="predicted"/>
<keyword evidence="2" id="KW-1185">Reference proteome</keyword>
<organism evidence="1 2">
    <name type="scientific">Candidatus Galacturonatibacter soehngenii</name>
    <dbReference type="NCBI Taxonomy" id="2307010"/>
    <lineage>
        <taxon>Bacteria</taxon>
        <taxon>Bacillati</taxon>
        <taxon>Bacillota</taxon>
        <taxon>Clostridia</taxon>
        <taxon>Lachnospirales</taxon>
        <taxon>Lachnospiraceae</taxon>
        <taxon>Candidatus Galacturonatibacter</taxon>
    </lineage>
</organism>
<evidence type="ECO:0000313" key="1">
    <source>
        <dbReference type="EMBL" id="KAB1436074.1"/>
    </source>
</evidence>
<dbReference type="Proteomes" id="UP000461768">
    <property type="component" value="Unassembled WGS sequence"/>
</dbReference>
<name>A0A7V7QIW1_9FIRM</name>
<dbReference type="AlphaFoldDB" id="A0A7V7QIW1"/>
<evidence type="ECO:0000313" key="2">
    <source>
        <dbReference type="Proteomes" id="UP000461768"/>
    </source>
</evidence>
<gene>
    <name evidence="1" type="ORF">F7O84_17045</name>
</gene>
<dbReference type="RefSeq" id="WP_151148020.1">
    <property type="nucleotide sequence ID" value="NZ_WAGX01000007.1"/>
</dbReference>
<comment type="caution">
    <text evidence="1">The sequence shown here is derived from an EMBL/GenBank/DDBJ whole genome shotgun (WGS) entry which is preliminary data.</text>
</comment>
<reference evidence="1 2" key="1">
    <citation type="submission" date="2019-09" db="EMBL/GenBank/DDBJ databases">
        <authorList>
            <person name="Valk L.C."/>
        </authorList>
    </citation>
    <scope>NUCLEOTIDE SEQUENCE [LARGE SCALE GENOMIC DNA]</scope>
    <source>
        <strain evidence="1">GalUA</strain>
    </source>
</reference>